<dbReference type="AlphaFoldDB" id="A0A382AES5"/>
<protein>
    <submittedName>
        <fullName evidence="1">Uncharacterized protein</fullName>
    </submittedName>
</protein>
<organism evidence="1">
    <name type="scientific">marine metagenome</name>
    <dbReference type="NCBI Taxonomy" id="408172"/>
    <lineage>
        <taxon>unclassified sequences</taxon>
        <taxon>metagenomes</taxon>
        <taxon>ecological metagenomes</taxon>
    </lineage>
</organism>
<feature type="non-terminal residue" evidence="1">
    <location>
        <position position="1"/>
    </location>
</feature>
<dbReference type="EMBL" id="UINC01025005">
    <property type="protein sequence ID" value="SVA99791.1"/>
    <property type="molecule type" value="Genomic_DNA"/>
</dbReference>
<gene>
    <name evidence="1" type="ORF">METZ01_LOCUS152645</name>
</gene>
<reference evidence="1" key="1">
    <citation type="submission" date="2018-05" db="EMBL/GenBank/DDBJ databases">
        <authorList>
            <person name="Lanie J.A."/>
            <person name="Ng W.-L."/>
            <person name="Kazmierczak K.M."/>
            <person name="Andrzejewski T.M."/>
            <person name="Davidsen T.M."/>
            <person name="Wayne K.J."/>
            <person name="Tettelin H."/>
            <person name="Glass J.I."/>
            <person name="Rusch D."/>
            <person name="Podicherti R."/>
            <person name="Tsui H.-C.T."/>
            <person name="Winkler M.E."/>
        </authorList>
    </citation>
    <scope>NUCLEOTIDE SEQUENCE</scope>
</reference>
<name>A0A382AES5_9ZZZZ</name>
<proteinExistence type="predicted"/>
<accession>A0A382AES5</accession>
<evidence type="ECO:0000313" key="1">
    <source>
        <dbReference type="EMBL" id="SVA99791.1"/>
    </source>
</evidence>
<sequence>YRFEWDVDLTGKLKSGKNALALVCKCEHHFGGMFRRPFLYRAVAK</sequence>